<sequence length="276" mass="28981">MLSDYAQRVFKPNRVVISGGNVGHDELLSLAQKYFKFDNGGEQDTGVILTSKIPGVEVAFKPDASANDKPAKYVGGEIHEDSVDQLAYAAFVTEGPGLNKPKDLITMQLVQQVIGVEPHIKWSAGQNASELSKAAAGVAQNPFAVSGVAFCHADSSLSGFSVVSHAKDLPNILKAGLEVLRGKSGVDEKRLQAAKNRLISSILMAHESSADSVLDAAVQASASGNVLSANEAIKIVEKVSLSEIIALAKKSLSSKPTLAAVGNLSHCPRLDELVAK</sequence>
<organism evidence="2 3">
    <name type="scientific">Hypsibius exemplaris</name>
    <name type="common">Freshwater tardigrade</name>
    <dbReference type="NCBI Taxonomy" id="2072580"/>
    <lineage>
        <taxon>Eukaryota</taxon>
        <taxon>Metazoa</taxon>
        <taxon>Ecdysozoa</taxon>
        <taxon>Tardigrada</taxon>
        <taxon>Eutardigrada</taxon>
        <taxon>Parachela</taxon>
        <taxon>Hypsibioidea</taxon>
        <taxon>Hypsibiidae</taxon>
        <taxon>Hypsibius</taxon>
    </lineage>
</organism>
<dbReference type="GO" id="GO:0046872">
    <property type="term" value="F:metal ion binding"/>
    <property type="evidence" value="ECO:0007669"/>
    <property type="project" value="InterPro"/>
</dbReference>
<proteinExistence type="predicted"/>
<protein>
    <submittedName>
        <fullName evidence="2">Cytochrome b-c1 complex subunit 2, mitochondrial</fullName>
    </submittedName>
</protein>
<dbReference type="OrthoDB" id="6369905at2759"/>
<dbReference type="Pfam" id="PF05193">
    <property type="entry name" value="Peptidase_M16_C"/>
    <property type="match status" value="1"/>
</dbReference>
<evidence type="ECO:0000259" key="1">
    <source>
        <dbReference type="Pfam" id="PF05193"/>
    </source>
</evidence>
<name>A0A1W0WN45_HYPEX</name>
<dbReference type="InterPro" id="IPR007863">
    <property type="entry name" value="Peptidase_M16_C"/>
</dbReference>
<dbReference type="Gene3D" id="3.30.830.10">
    <property type="entry name" value="Metalloenzyme, LuxS/M16 peptidase-like"/>
    <property type="match status" value="1"/>
</dbReference>
<accession>A0A1W0WN45</accession>
<dbReference type="AlphaFoldDB" id="A0A1W0WN45"/>
<keyword evidence="3" id="KW-1185">Reference proteome</keyword>
<dbReference type="GO" id="GO:0005739">
    <property type="term" value="C:mitochondrion"/>
    <property type="evidence" value="ECO:0007669"/>
    <property type="project" value="TreeGrafter"/>
</dbReference>
<dbReference type="InterPro" id="IPR011249">
    <property type="entry name" value="Metalloenz_LuxS/M16"/>
</dbReference>
<dbReference type="PANTHER" id="PTHR11851:SF226">
    <property type="entry name" value="CYTOCHROME B-C1 COMPLEX SUBUNIT 2, MITOCHONDRIAL"/>
    <property type="match status" value="1"/>
</dbReference>
<dbReference type="FunFam" id="3.30.830.10:FF:000039">
    <property type="entry name" value="Ubiquinol-cytochrome c reductase core subunit 2"/>
    <property type="match status" value="1"/>
</dbReference>
<evidence type="ECO:0000313" key="2">
    <source>
        <dbReference type="EMBL" id="OQV16618.1"/>
    </source>
</evidence>
<dbReference type="InterPro" id="IPR050361">
    <property type="entry name" value="MPP/UQCRC_Complex"/>
</dbReference>
<dbReference type="Proteomes" id="UP000192578">
    <property type="component" value="Unassembled WGS sequence"/>
</dbReference>
<feature type="domain" description="Peptidase M16 C-terminal" evidence="1">
    <location>
        <begin position="2"/>
        <end position="198"/>
    </location>
</feature>
<dbReference type="PANTHER" id="PTHR11851">
    <property type="entry name" value="METALLOPROTEASE"/>
    <property type="match status" value="1"/>
</dbReference>
<evidence type="ECO:0000313" key="3">
    <source>
        <dbReference type="Proteomes" id="UP000192578"/>
    </source>
</evidence>
<dbReference type="EMBL" id="MTYJ01000072">
    <property type="protein sequence ID" value="OQV16618.1"/>
    <property type="molecule type" value="Genomic_DNA"/>
</dbReference>
<dbReference type="SUPFAM" id="SSF63411">
    <property type="entry name" value="LuxS/MPP-like metallohydrolase"/>
    <property type="match status" value="1"/>
</dbReference>
<gene>
    <name evidence="2" type="ORF">BV898_09288</name>
</gene>
<reference evidence="3" key="1">
    <citation type="submission" date="2017-01" db="EMBL/GenBank/DDBJ databases">
        <title>Comparative genomics of anhydrobiosis in the tardigrade Hypsibius dujardini.</title>
        <authorList>
            <person name="Yoshida Y."/>
            <person name="Koutsovoulos G."/>
            <person name="Laetsch D."/>
            <person name="Stevens L."/>
            <person name="Kumar S."/>
            <person name="Horikawa D."/>
            <person name="Ishino K."/>
            <person name="Komine S."/>
            <person name="Tomita M."/>
            <person name="Blaxter M."/>
            <person name="Arakawa K."/>
        </authorList>
    </citation>
    <scope>NUCLEOTIDE SEQUENCE [LARGE SCALE GENOMIC DNA]</scope>
    <source>
        <strain evidence="3">Z151</strain>
    </source>
</reference>
<comment type="caution">
    <text evidence="2">The sequence shown here is derived from an EMBL/GenBank/DDBJ whole genome shotgun (WGS) entry which is preliminary data.</text>
</comment>